<protein>
    <recommendedName>
        <fullName evidence="2">PDZ domain-containing protein</fullName>
    </recommendedName>
</protein>
<proteinExistence type="predicted"/>
<comment type="caution">
    <text evidence="3">The sequence shown here is derived from an EMBL/GenBank/DDBJ whole genome shotgun (WGS) entry which is preliminary data.</text>
</comment>
<dbReference type="AlphaFoldDB" id="A0AAD8XXE3"/>
<organism evidence="3 4">
    <name type="scientific">Skeletonema marinoi</name>
    <dbReference type="NCBI Taxonomy" id="267567"/>
    <lineage>
        <taxon>Eukaryota</taxon>
        <taxon>Sar</taxon>
        <taxon>Stramenopiles</taxon>
        <taxon>Ochrophyta</taxon>
        <taxon>Bacillariophyta</taxon>
        <taxon>Coscinodiscophyceae</taxon>
        <taxon>Thalassiosirophycidae</taxon>
        <taxon>Thalassiosirales</taxon>
        <taxon>Skeletonemataceae</taxon>
        <taxon>Skeletonema</taxon>
        <taxon>Skeletonema marinoi-dohrnii complex</taxon>
    </lineage>
</organism>
<evidence type="ECO:0000256" key="1">
    <source>
        <dbReference type="SAM" id="MobiDB-lite"/>
    </source>
</evidence>
<gene>
    <name evidence="3" type="ORF">QTG54_014036</name>
</gene>
<evidence type="ECO:0000259" key="2">
    <source>
        <dbReference type="Pfam" id="PF00595"/>
    </source>
</evidence>
<reference evidence="3" key="1">
    <citation type="submission" date="2023-06" db="EMBL/GenBank/DDBJ databases">
        <title>Survivors Of The Sea: Transcriptome response of Skeletonema marinoi to long-term dormancy.</title>
        <authorList>
            <person name="Pinder M.I.M."/>
            <person name="Kourtchenko O."/>
            <person name="Robertson E.K."/>
            <person name="Larsson T."/>
            <person name="Maumus F."/>
            <person name="Osuna-Cruz C.M."/>
            <person name="Vancaester E."/>
            <person name="Stenow R."/>
            <person name="Vandepoele K."/>
            <person name="Ploug H."/>
            <person name="Bruchert V."/>
            <person name="Godhe A."/>
            <person name="Topel M."/>
        </authorList>
    </citation>
    <scope>NUCLEOTIDE SEQUENCE</scope>
    <source>
        <strain evidence="3">R05AC</strain>
    </source>
</reference>
<feature type="region of interest" description="Disordered" evidence="1">
    <location>
        <begin position="126"/>
        <end position="184"/>
    </location>
</feature>
<evidence type="ECO:0000313" key="4">
    <source>
        <dbReference type="Proteomes" id="UP001224775"/>
    </source>
</evidence>
<dbReference type="Pfam" id="PF00595">
    <property type="entry name" value="PDZ"/>
    <property type="match status" value="1"/>
</dbReference>
<feature type="compositionally biased region" description="Basic and acidic residues" evidence="1">
    <location>
        <begin position="168"/>
        <end position="184"/>
    </location>
</feature>
<accession>A0AAD8XXE3</accession>
<name>A0AAD8XXE3_9STRA</name>
<dbReference type="Proteomes" id="UP001224775">
    <property type="component" value="Unassembled WGS sequence"/>
</dbReference>
<evidence type="ECO:0000313" key="3">
    <source>
        <dbReference type="EMBL" id="KAK1735422.1"/>
    </source>
</evidence>
<feature type="domain" description="PDZ" evidence="2">
    <location>
        <begin position="54"/>
        <end position="119"/>
    </location>
</feature>
<dbReference type="EMBL" id="JATAAI010000034">
    <property type="protein sequence ID" value="KAK1735422.1"/>
    <property type="molecule type" value="Genomic_DNA"/>
</dbReference>
<feature type="compositionally biased region" description="Polar residues" evidence="1">
    <location>
        <begin position="137"/>
        <end position="162"/>
    </location>
</feature>
<dbReference type="InterPro" id="IPR001478">
    <property type="entry name" value="PDZ"/>
</dbReference>
<sequence>MERVLCCRQHTTKQTNTSHFYRTSILEMPSLTDKEETHSVAEATEGKMLLLTVSPGKLGLTVRVDKVLGGCTITAIAPACKFKDRVEVGDRIVTIDGQKISKIADLQINNTKMRSFGVVKKTIKNAEHREPTKQLVPPSSSQAAVNTASTPVSSNTAGNPVVTTEKSTSTKKDANDSKDKADEKEDNFQVLINCPDGTVINLSLGQGNKNEHSSHIVLGRGKHGIPSSSLVPPQACALRIVADGAAPPQPSNNRKQFALELVALGMERCTVLRDGNSLFVTSVAQMLTSGMGCPSSILLRDGDVIQPFDREAAAAKYSLHHEFKVGIVSRGDSPPATGESKDAAVVDGSAFAVASKKIDEAATMGVGNGQKSTTKLAANPSDVNDSEEAVVDLNPFDFDKESLRQTFLQKPNSTASFFLTYYKILSKKKSTNANTELGDNLLNTFIDAMSPQDHANRDANVVLSGSLENFPLKQILDILVQGKDTDLGKRAIEGYIWLSCRRKYEKKNSGHSVFDGPNGPILLASPKFPLTSMCDKIGWDNLEALLVEAMEMLCKYQNTSVRPFALLEKVEPTASSGSESAQSRIFFRLAKVAYEKRFTADPVATALDFVEYNRCVYRRSCSASVKLMNAFVDAMSPSDSSSRRVPLKEISLRFPLEEILATILVDGKHKELGKRVLEGYVWLSSQKYSIGSSKPRGPELLAGTLEGVCNKIGWNLLGDVLVESVEKLCEFDNTHYASQLMERIARLSSCGEASQCTLVRVRLAKLTSKKMLNIDRFRSTPVSTAKLFLTQYKQLEKDSSNKQFCSELLNSFVDIMSPLDIKNRKVPNSQITQAFPLKDILGLLVDGGHMQLGKRVLEGYVWLSSQQVPLGYVSGGPTLLDTADASLVSMCEALGWNELENVLVESVEMLCKYRSTEKAVLLVDKISAASEGHRLRICSKMAKIACDKMIEELRETRQYRSAQRLPLYKKLLWLVGNYCPTIAPKFVTLAKNLDVDAILYPLLTDVALRSSSSVEAMKNTLSELTTHCAQILNSRVSSDSSIVSAWTITNAHLYQFTEFGDFLQNQCKQIFDWRVRKSDHRGFEADLRRLINAQEIRCMSYQPGYSGAYHFKITKLKTCRVALSALSCSCSDRTYLYDSKIRVEPTDCLRHSSQTKHQNDKAKLDAIKAYLPADSSLKRKAVDALGGDDDDDVVLTGVAGVAETVAKRVKAAEDAGEVIEIL</sequence>
<keyword evidence="4" id="KW-1185">Reference proteome</keyword>